<feature type="transmembrane region" description="Helical" evidence="1">
    <location>
        <begin position="155"/>
        <end position="177"/>
    </location>
</feature>
<keyword evidence="1" id="KW-1133">Transmembrane helix</keyword>
<feature type="transmembrane region" description="Helical" evidence="1">
    <location>
        <begin position="127"/>
        <end position="149"/>
    </location>
</feature>
<dbReference type="Pfam" id="PF16949">
    <property type="entry name" value="ABC_tran_2"/>
    <property type="match status" value="1"/>
</dbReference>
<name>A0A8J7Q6P1_9BACT</name>
<feature type="transmembrane region" description="Helical" evidence="1">
    <location>
        <begin position="259"/>
        <end position="278"/>
    </location>
</feature>
<evidence type="ECO:0000256" key="1">
    <source>
        <dbReference type="SAM" id="Phobius"/>
    </source>
</evidence>
<reference evidence="2" key="1">
    <citation type="submission" date="2021-03" db="EMBL/GenBank/DDBJ databases">
        <authorList>
            <person name="Wang G."/>
        </authorList>
    </citation>
    <scope>NUCLEOTIDE SEQUENCE</scope>
    <source>
        <strain evidence="2">KCTC 12899</strain>
    </source>
</reference>
<evidence type="ECO:0000313" key="3">
    <source>
        <dbReference type="Proteomes" id="UP000664417"/>
    </source>
</evidence>
<feature type="transmembrane region" description="Helical" evidence="1">
    <location>
        <begin position="412"/>
        <end position="433"/>
    </location>
</feature>
<gene>
    <name evidence="2" type="ORF">J3U88_23840</name>
</gene>
<feature type="transmembrane region" description="Helical" evidence="1">
    <location>
        <begin position="482"/>
        <end position="504"/>
    </location>
</feature>
<proteinExistence type="predicted"/>
<organism evidence="2 3">
    <name type="scientific">Acanthopleuribacter pedis</name>
    <dbReference type="NCBI Taxonomy" id="442870"/>
    <lineage>
        <taxon>Bacteria</taxon>
        <taxon>Pseudomonadati</taxon>
        <taxon>Acidobacteriota</taxon>
        <taxon>Holophagae</taxon>
        <taxon>Acanthopleuribacterales</taxon>
        <taxon>Acanthopleuribacteraceae</taxon>
        <taxon>Acanthopleuribacter</taxon>
    </lineage>
</organism>
<feature type="transmembrane region" description="Helical" evidence="1">
    <location>
        <begin position="29"/>
        <end position="58"/>
    </location>
</feature>
<evidence type="ECO:0000313" key="2">
    <source>
        <dbReference type="EMBL" id="MBO1321532.1"/>
    </source>
</evidence>
<feature type="transmembrane region" description="Helical" evidence="1">
    <location>
        <begin position="445"/>
        <end position="470"/>
    </location>
</feature>
<feature type="transmembrane region" description="Helical" evidence="1">
    <location>
        <begin position="373"/>
        <end position="391"/>
    </location>
</feature>
<comment type="caution">
    <text evidence="2">The sequence shown here is derived from an EMBL/GenBank/DDBJ whole genome shotgun (WGS) entry which is preliminary data.</text>
</comment>
<feature type="transmembrane region" description="Helical" evidence="1">
    <location>
        <begin position="70"/>
        <end position="92"/>
    </location>
</feature>
<keyword evidence="3" id="KW-1185">Reference proteome</keyword>
<keyword evidence="1" id="KW-0472">Membrane</keyword>
<dbReference type="EMBL" id="JAFREP010000025">
    <property type="protein sequence ID" value="MBO1321532.1"/>
    <property type="molecule type" value="Genomic_DNA"/>
</dbReference>
<feature type="transmembrane region" description="Helical" evidence="1">
    <location>
        <begin position="189"/>
        <end position="207"/>
    </location>
</feature>
<protein>
    <recommendedName>
        <fullName evidence="4">ABC-2 type transport system permease protein</fullName>
    </recommendedName>
</protein>
<feature type="transmembrane region" description="Helical" evidence="1">
    <location>
        <begin position="530"/>
        <end position="549"/>
    </location>
</feature>
<accession>A0A8J7Q6P1</accession>
<sequence>MIRDFLLLGRLNHAQVKNRFLVNFRARPVVFIGLGLFGAFFYWGYIKLSIMLLTFIFQQPVYGLLLASRLLQILLVISLGVGLMSSLTNAIAHFYMSRDLEFQFGLPVNFNSWAIYRFSQVYMQSNWMLLLFGGPFIWIYLDLAGAPWWAPPFGVLILAMLASFPTLFSAILCMLLVKVFPAKRVHQVFLVLTIVLVAGVIFLFRYLEPEQFIGPGGLDRFRGFSDVINLDAYQWNPATWAANILAAVSGRVWGPGLEYSLYLTGAFSGACLLFMGVAHRVYRRSWDRALQSLSGEGDIQMRHADDTFLSRALTRPAWAQEAREILLFLRDPSQWSQIFVLLSLLGLYLFSVTKLPKNPFGGSLYELALGNSGFIAFISLSLVSRFVFTSFSNDGQAIWLMKTAPDGWGRYVRGKFLVFGIPSLGFSLALNLLSGVLMDLGNWELFVLGLGVFWDTLFMIGLGLGLGMLFIDPGVDNPLKMIVSTGGFLLMAAGLFVTFIHVLLRLSFESPLVNELLMHLYWPDVQGSKIIPYAVGLGLFELGTVVFLVRRGLEHLRRGDF</sequence>
<evidence type="ECO:0008006" key="4">
    <source>
        <dbReference type="Google" id="ProtNLM"/>
    </source>
</evidence>
<dbReference type="Proteomes" id="UP000664417">
    <property type="component" value="Unassembled WGS sequence"/>
</dbReference>
<feature type="transmembrane region" description="Helical" evidence="1">
    <location>
        <begin position="335"/>
        <end position="353"/>
    </location>
</feature>
<dbReference type="AlphaFoldDB" id="A0A8J7Q6P1"/>
<keyword evidence="1" id="KW-0812">Transmembrane</keyword>
<dbReference type="InterPro" id="IPR031599">
    <property type="entry name" value="ABC_tran_2"/>
</dbReference>
<dbReference type="RefSeq" id="WP_207861506.1">
    <property type="nucleotide sequence ID" value="NZ_JAFREP010000025.1"/>
</dbReference>